<evidence type="ECO:0000313" key="1">
    <source>
        <dbReference type="EMBL" id="KAA6373506.1"/>
    </source>
</evidence>
<comment type="caution">
    <text evidence="1">The sequence shown here is derived from an EMBL/GenBank/DDBJ whole genome shotgun (WGS) entry which is preliminary data.</text>
</comment>
<gene>
    <name evidence="1" type="ORF">EZS28_030967</name>
</gene>
<proteinExistence type="predicted"/>
<dbReference type="SUPFAM" id="SSF53383">
    <property type="entry name" value="PLP-dependent transferases"/>
    <property type="match status" value="1"/>
</dbReference>
<dbReference type="PANTHER" id="PTHR32325:SF4">
    <property type="entry name" value="TRYPTOPHANASE"/>
    <property type="match status" value="1"/>
</dbReference>
<accession>A0A5J4US57</accession>
<protein>
    <submittedName>
        <fullName evidence="1">Tryptophanase</fullName>
    </submittedName>
</protein>
<dbReference type="Gene3D" id="3.40.640.10">
    <property type="entry name" value="Type I PLP-dependent aspartate aminotransferase-like (Major domain)"/>
    <property type="match status" value="1"/>
</dbReference>
<dbReference type="OrthoDB" id="19261at2759"/>
<dbReference type="AlphaFoldDB" id="A0A5J4US57"/>
<organism evidence="1 2">
    <name type="scientific">Streblomastix strix</name>
    <dbReference type="NCBI Taxonomy" id="222440"/>
    <lineage>
        <taxon>Eukaryota</taxon>
        <taxon>Metamonada</taxon>
        <taxon>Preaxostyla</taxon>
        <taxon>Oxymonadida</taxon>
        <taxon>Streblomastigidae</taxon>
        <taxon>Streblomastix</taxon>
    </lineage>
</organism>
<reference evidence="1 2" key="1">
    <citation type="submission" date="2019-03" db="EMBL/GenBank/DDBJ databases">
        <title>Single cell metagenomics reveals metabolic interactions within the superorganism composed of flagellate Streblomastix strix and complex community of Bacteroidetes bacteria on its surface.</title>
        <authorList>
            <person name="Treitli S.C."/>
            <person name="Kolisko M."/>
            <person name="Husnik F."/>
            <person name="Keeling P."/>
            <person name="Hampl V."/>
        </authorList>
    </citation>
    <scope>NUCLEOTIDE SEQUENCE [LARGE SCALE GENOMIC DNA]</scope>
    <source>
        <strain evidence="1">ST1C</strain>
    </source>
</reference>
<dbReference type="EMBL" id="SNRW01012692">
    <property type="protein sequence ID" value="KAA6373506.1"/>
    <property type="molecule type" value="Genomic_DNA"/>
</dbReference>
<sequence length="157" mass="18068">MGSLLCFRDQGLFHKKFSIYEKKEGKKVIIRDIAVMLKEKQILMYGNNSYGGLPGRDIMALSTGLFEATKLPYLQHRVGQVEYLALLIHAEGVPVIMPPDNYYIQQEVMQCLLMLINSMQEMNGEKRKKNSTMKISLERLPLNTTIKTKKKEKESQI</sequence>
<dbReference type="Proteomes" id="UP000324800">
    <property type="component" value="Unassembled WGS sequence"/>
</dbReference>
<dbReference type="InterPro" id="IPR015424">
    <property type="entry name" value="PyrdxlP-dep_Trfase"/>
</dbReference>
<dbReference type="InterPro" id="IPR015421">
    <property type="entry name" value="PyrdxlP-dep_Trfase_major"/>
</dbReference>
<dbReference type="PANTHER" id="PTHR32325">
    <property type="entry name" value="BETA-ELIMINATING LYASE-LIKE PROTEIN-RELATED"/>
    <property type="match status" value="1"/>
</dbReference>
<evidence type="ECO:0000313" key="2">
    <source>
        <dbReference type="Proteomes" id="UP000324800"/>
    </source>
</evidence>
<name>A0A5J4US57_9EUKA</name>